<dbReference type="Pfam" id="PF00665">
    <property type="entry name" value="rve"/>
    <property type="match status" value="1"/>
</dbReference>
<reference evidence="5" key="2">
    <citation type="submission" date="2016-03" db="EMBL/GenBank/DDBJ databases">
        <authorList>
            <person name="Zhu Y."/>
            <person name="Sun C."/>
        </authorList>
    </citation>
    <scope>NUCLEOTIDE SEQUENCE</scope>
    <source>
        <strain evidence="5">BS258</strain>
    </source>
</reference>
<dbReference type="Pfam" id="PF13683">
    <property type="entry name" value="rve_3"/>
    <property type="match status" value="1"/>
</dbReference>
<dbReference type="EMBL" id="CP014869">
    <property type="protein sequence ID" value="AMT94788.1"/>
    <property type="molecule type" value="Genomic_DNA"/>
</dbReference>
<reference evidence="7" key="1">
    <citation type="submission" date="2016-03" db="EMBL/GenBank/DDBJ databases">
        <authorList>
            <person name="Ploux O."/>
        </authorList>
    </citation>
    <scope>NUCLEOTIDE SEQUENCE [LARGE SCALE GENOMIC DNA]</scope>
    <source>
        <strain evidence="7">BS258</strain>
    </source>
</reference>
<dbReference type="Proteomes" id="UP000075950">
    <property type="component" value="Chromosome"/>
</dbReference>
<feature type="domain" description="Integrase catalytic" evidence="1">
    <location>
        <begin position="125"/>
        <end position="305"/>
    </location>
</feature>
<dbReference type="GO" id="GO:0003676">
    <property type="term" value="F:nucleic acid binding"/>
    <property type="evidence" value="ECO:0007669"/>
    <property type="project" value="InterPro"/>
</dbReference>
<dbReference type="GO" id="GO:0015074">
    <property type="term" value="P:DNA integration"/>
    <property type="evidence" value="ECO:0007669"/>
    <property type="project" value="InterPro"/>
</dbReference>
<organism evidence="5 7">
    <name type="scientific">Brevibacterium linens</name>
    <dbReference type="NCBI Taxonomy" id="1703"/>
    <lineage>
        <taxon>Bacteria</taxon>
        <taxon>Bacillati</taxon>
        <taxon>Actinomycetota</taxon>
        <taxon>Actinomycetes</taxon>
        <taxon>Micrococcales</taxon>
        <taxon>Brevibacteriaceae</taxon>
        <taxon>Brevibacterium</taxon>
    </lineage>
</organism>
<dbReference type="InterPro" id="IPR036397">
    <property type="entry name" value="RNaseH_sf"/>
</dbReference>
<accession>A0A142NPL6</accession>
<dbReference type="RefSeq" id="WP_062860445.1">
    <property type="nucleotide sequence ID" value="NZ_CP014869.1"/>
</dbReference>
<dbReference type="InterPro" id="IPR012337">
    <property type="entry name" value="RNaseH-like_sf"/>
</dbReference>
<proteinExistence type="predicted"/>
<dbReference type="EMBL" id="CP014869">
    <property type="protein sequence ID" value="AMT94766.1"/>
    <property type="molecule type" value="Genomic_DNA"/>
</dbReference>
<evidence type="ECO:0000313" key="6">
    <source>
        <dbReference type="EMBL" id="AMT94788.1"/>
    </source>
</evidence>
<evidence type="ECO:0000259" key="1">
    <source>
        <dbReference type="PROSITE" id="PS50994"/>
    </source>
</evidence>
<protein>
    <recommendedName>
        <fullName evidence="1">Integrase catalytic domain-containing protein</fullName>
    </recommendedName>
</protein>
<evidence type="ECO:0000313" key="4">
    <source>
        <dbReference type="EMBL" id="AMT93859.1"/>
    </source>
</evidence>
<dbReference type="KEGG" id="bly:A2T55_08795"/>
<evidence type="ECO:0000313" key="7">
    <source>
        <dbReference type="Proteomes" id="UP000075950"/>
    </source>
</evidence>
<dbReference type="KEGG" id="bly:A2T55_05570"/>
<dbReference type="EMBL" id="CP014869">
    <property type="protein sequence ID" value="AMT92549.1"/>
    <property type="molecule type" value="Genomic_DNA"/>
</dbReference>
<dbReference type="KEGG" id="bly:A2T55_14270"/>
<dbReference type="PROSITE" id="PS50994">
    <property type="entry name" value="INTEGRASE"/>
    <property type="match status" value="1"/>
</dbReference>
<dbReference type="KEGG" id="bly:A2T55_14385"/>
<dbReference type="KEGG" id="bly:A2T55_00975"/>
<dbReference type="InterPro" id="IPR001584">
    <property type="entry name" value="Integrase_cat-core"/>
</dbReference>
<dbReference type="AlphaFoldDB" id="A0A142NPL6"/>
<sequence length="422" mass="48385">MTPRISTHIRRLIRSHNPDDPEQESVAQFCRTHTLSRDSYYRIKNQPDRFLPQSTAPKSPHRTYGELTWIEVRRFREMLQTEGYDDGPRSIKWEMIRADLDKSLIPSTARIAQYLHNNELARINPKKRPHASYKRFQKDHANELWQLDGFEYRLPDGTIVTIIQLIDDCTRYMLALDVSDDGETSRAALKSITDAIAAYGKPREILSDNARAFTMQRFGTVGSVDIAMAAQGIILTPGPFHRPQNQGKVESSHKPALKRLRAKKPTTPAEVADLLKEFRQRYNHERQHLGLGEGITPASAWQAATRVPEPTKPIDISQFRDRYTTPESRGYLNPATTTRRLLRRGQLNFAGKQIRFGPIWRFQELAIIDQGSYYEFFHLATGISVATLFRPLPDLHSLAIKKYGTYTAGDQKHLPDGIEPRK</sequence>
<evidence type="ECO:0000313" key="3">
    <source>
        <dbReference type="EMBL" id="AMT93314.1"/>
    </source>
</evidence>
<dbReference type="EMBL" id="CP014869">
    <property type="protein sequence ID" value="AMT93859.1"/>
    <property type="molecule type" value="Genomic_DNA"/>
</dbReference>
<dbReference type="Gene3D" id="3.30.420.10">
    <property type="entry name" value="Ribonuclease H-like superfamily/Ribonuclease H"/>
    <property type="match status" value="1"/>
</dbReference>
<gene>
    <name evidence="2" type="ORF">A2T55_00975</name>
    <name evidence="3" type="ORF">A2T55_05570</name>
    <name evidence="4" type="ORF">A2T55_08795</name>
    <name evidence="5" type="ORF">A2T55_14270</name>
    <name evidence="6" type="ORF">A2T55_14385</name>
</gene>
<dbReference type="EMBL" id="CP014869">
    <property type="protein sequence ID" value="AMT93314.1"/>
    <property type="molecule type" value="Genomic_DNA"/>
</dbReference>
<evidence type="ECO:0000313" key="2">
    <source>
        <dbReference type="EMBL" id="AMT92549.1"/>
    </source>
</evidence>
<name>A0A142NPL6_BRELN</name>
<dbReference type="SUPFAM" id="SSF53098">
    <property type="entry name" value="Ribonuclease H-like"/>
    <property type="match status" value="1"/>
</dbReference>
<evidence type="ECO:0000313" key="5">
    <source>
        <dbReference type="EMBL" id="AMT94766.1"/>
    </source>
</evidence>